<dbReference type="RefSeq" id="WP_131957435.1">
    <property type="nucleotide sequence ID" value="NZ_SMFL01000002.1"/>
</dbReference>
<dbReference type="Proteomes" id="UP000294850">
    <property type="component" value="Unassembled WGS sequence"/>
</dbReference>
<dbReference type="SFLD" id="SFLDG00002">
    <property type="entry name" value="C1.7:_P-type_atpase_like"/>
    <property type="match status" value="1"/>
</dbReference>
<feature type="domain" description="P-type ATPase A" evidence="12">
    <location>
        <begin position="176"/>
        <end position="275"/>
    </location>
</feature>
<dbReference type="EMBL" id="SMFL01000002">
    <property type="protein sequence ID" value="TDE17569.1"/>
    <property type="molecule type" value="Genomic_DNA"/>
</dbReference>
<feature type="region of interest" description="Disordered" evidence="11">
    <location>
        <begin position="30"/>
        <end position="53"/>
    </location>
</feature>
<evidence type="ECO:0000256" key="2">
    <source>
        <dbReference type="ARBA" id="ARBA00006024"/>
    </source>
</evidence>
<dbReference type="InterPro" id="IPR036412">
    <property type="entry name" value="HAD-like_sf"/>
</dbReference>
<dbReference type="NCBIfam" id="TIGR01512">
    <property type="entry name" value="ATPase-IB2_Cd"/>
    <property type="match status" value="1"/>
</dbReference>
<keyword evidence="7 10" id="KW-0472">Membrane</keyword>
<dbReference type="NCBIfam" id="TIGR01525">
    <property type="entry name" value="ATPase-IB_hvy"/>
    <property type="match status" value="1"/>
</dbReference>
<keyword evidence="10" id="KW-0547">Nucleotide-binding</keyword>
<dbReference type="PANTHER" id="PTHR48085">
    <property type="entry name" value="CADMIUM/ZINC-TRANSPORTING ATPASE HMA2-RELATED"/>
    <property type="match status" value="1"/>
</dbReference>
<dbReference type="Pfam" id="PF00122">
    <property type="entry name" value="E1-E2_ATPase"/>
    <property type="match status" value="1"/>
</dbReference>
<reference evidence="13 14" key="1">
    <citation type="submission" date="2019-03" db="EMBL/GenBank/DDBJ databases">
        <title>Dyadobacter AR-3-6 sp. nov., isolated from arctic soil.</title>
        <authorList>
            <person name="Chaudhary D.K."/>
        </authorList>
    </citation>
    <scope>NUCLEOTIDE SEQUENCE [LARGE SCALE GENOMIC DNA]</scope>
    <source>
        <strain evidence="13 14">AR-3-6</strain>
    </source>
</reference>
<evidence type="ECO:0000256" key="11">
    <source>
        <dbReference type="SAM" id="MobiDB-lite"/>
    </source>
</evidence>
<sequence length="673" mass="72720">MKTDKKTESADHCCDHDHIQIIAKPAKKHDHASYSHEEHDDHSHDDHDGHDHGNGENAGLLAGRWPLWLSLLILAVFLITTYILGIKINRSVEIGLMVSAYVLAGYKTIGLAFRRVKRGDLFNEFTLMTIATLGAFYIGEFSEGVAVMIFYEIGELFQDLAVSRSKRSIKALLDIRPDSVTVLRDDKTLTLAPDDVEIGDTILVKAGEKVALDGLLSSAFGTFNTAALTGESKPDTKKENEVVLAGMINTDKSVEIKVTARFQDSKLSRILEMVQEATARKAPTQLLISRLAKIYTPIVFGLAVVIILLPWMFVQDYNFQQWLYRGMVFLVIACPCALTISIPLGYFGGIGLASRNGILVKGSNFLDSITKIDTLVTDKTGTLTKGVFNVQKVETGLDRNNFLSLTASLESYSTHPVAKAVVSYASDLPLSKPTEVEEISGHGLKGKVNDQQVLAGNLKLLKKYSVLYPSEIETIVETIVAVAVDGKYAGYITIADEVKEDSASAIAELKKMGIETIMLSGDKSAVTDKIAKQLAITQSYGDLLPEGKVEIVQDLKNKGKHIAFVGDGVNDAPVIALSDVGIAMGGLGSDAAIETADIVIQNDQPSKIVSAIKIGRITKSIVYQNIGLAMGIKVLVMILGAGGIATLWEAVFADVGVALLAILNAFRIQGKSV</sequence>
<accession>A0A4R5DT49</accession>
<dbReference type="Pfam" id="PF00702">
    <property type="entry name" value="Hydrolase"/>
    <property type="match status" value="1"/>
</dbReference>
<evidence type="ECO:0000256" key="4">
    <source>
        <dbReference type="ARBA" id="ARBA00022723"/>
    </source>
</evidence>
<feature type="transmembrane region" description="Helical" evidence="10">
    <location>
        <begin position="94"/>
        <end position="114"/>
    </location>
</feature>
<dbReference type="PANTHER" id="PTHR48085:SF5">
    <property type="entry name" value="CADMIUM_ZINC-TRANSPORTING ATPASE HMA4-RELATED"/>
    <property type="match status" value="1"/>
</dbReference>
<protein>
    <recommendedName>
        <fullName evidence="8">P-type Zn(2+) transporter</fullName>
        <ecNumber evidence="8">7.2.2.12</ecNumber>
    </recommendedName>
</protein>
<evidence type="ECO:0000313" key="14">
    <source>
        <dbReference type="Proteomes" id="UP000294850"/>
    </source>
</evidence>
<dbReference type="GO" id="GO:0016887">
    <property type="term" value="F:ATP hydrolysis activity"/>
    <property type="evidence" value="ECO:0007669"/>
    <property type="project" value="InterPro"/>
</dbReference>
<dbReference type="GO" id="GO:0046872">
    <property type="term" value="F:metal ion binding"/>
    <property type="evidence" value="ECO:0007669"/>
    <property type="project" value="UniProtKB-KW"/>
</dbReference>
<evidence type="ECO:0000259" key="12">
    <source>
        <dbReference type="Pfam" id="PF00122"/>
    </source>
</evidence>
<evidence type="ECO:0000256" key="3">
    <source>
        <dbReference type="ARBA" id="ARBA00022692"/>
    </source>
</evidence>
<dbReference type="GO" id="GO:0005886">
    <property type="term" value="C:plasma membrane"/>
    <property type="evidence" value="ECO:0007669"/>
    <property type="project" value="UniProtKB-SubCell"/>
</dbReference>
<dbReference type="SUPFAM" id="SSF81653">
    <property type="entry name" value="Calcium ATPase, transduction domain A"/>
    <property type="match status" value="1"/>
</dbReference>
<dbReference type="OrthoDB" id="909834at2"/>
<evidence type="ECO:0000256" key="6">
    <source>
        <dbReference type="ARBA" id="ARBA00022989"/>
    </source>
</evidence>
<dbReference type="NCBIfam" id="TIGR01494">
    <property type="entry name" value="ATPase_P-type"/>
    <property type="match status" value="1"/>
</dbReference>
<dbReference type="PRINTS" id="PR00119">
    <property type="entry name" value="CATATPASE"/>
</dbReference>
<keyword evidence="10" id="KW-1003">Cell membrane</keyword>
<dbReference type="GO" id="GO:0016463">
    <property type="term" value="F:P-type zinc transporter activity"/>
    <property type="evidence" value="ECO:0007669"/>
    <property type="project" value="UniProtKB-EC"/>
</dbReference>
<dbReference type="InterPro" id="IPR059000">
    <property type="entry name" value="ATPase_P-type_domA"/>
</dbReference>
<dbReference type="InterPro" id="IPR023214">
    <property type="entry name" value="HAD_sf"/>
</dbReference>
<organism evidence="13 14">
    <name type="scientific">Dyadobacter psychrotolerans</name>
    <dbReference type="NCBI Taxonomy" id="2541721"/>
    <lineage>
        <taxon>Bacteria</taxon>
        <taxon>Pseudomonadati</taxon>
        <taxon>Bacteroidota</taxon>
        <taxon>Cytophagia</taxon>
        <taxon>Cytophagales</taxon>
        <taxon>Spirosomataceae</taxon>
        <taxon>Dyadobacter</taxon>
    </lineage>
</organism>
<comment type="catalytic activity">
    <reaction evidence="9">
        <text>Zn(2+)(in) + ATP + H2O = Zn(2+)(out) + ADP + phosphate + H(+)</text>
        <dbReference type="Rhea" id="RHEA:20621"/>
        <dbReference type="ChEBI" id="CHEBI:15377"/>
        <dbReference type="ChEBI" id="CHEBI:15378"/>
        <dbReference type="ChEBI" id="CHEBI:29105"/>
        <dbReference type="ChEBI" id="CHEBI:30616"/>
        <dbReference type="ChEBI" id="CHEBI:43474"/>
        <dbReference type="ChEBI" id="CHEBI:456216"/>
        <dbReference type="EC" id="7.2.2.12"/>
    </reaction>
</comment>
<dbReference type="InterPro" id="IPR051014">
    <property type="entry name" value="Cation_Transport_ATPase_IB"/>
</dbReference>
<evidence type="ECO:0000256" key="8">
    <source>
        <dbReference type="ARBA" id="ARBA00039097"/>
    </source>
</evidence>
<evidence type="ECO:0000313" key="13">
    <source>
        <dbReference type="EMBL" id="TDE17569.1"/>
    </source>
</evidence>
<keyword evidence="4 10" id="KW-0479">Metal-binding</keyword>
<evidence type="ECO:0000256" key="5">
    <source>
        <dbReference type="ARBA" id="ARBA00022967"/>
    </source>
</evidence>
<evidence type="ECO:0000256" key="10">
    <source>
        <dbReference type="RuleBase" id="RU362081"/>
    </source>
</evidence>
<dbReference type="SFLD" id="SFLDS00003">
    <property type="entry name" value="Haloacid_Dehalogenase"/>
    <property type="match status" value="1"/>
</dbReference>
<dbReference type="SUPFAM" id="SSF56784">
    <property type="entry name" value="HAD-like"/>
    <property type="match status" value="1"/>
</dbReference>
<feature type="transmembrane region" description="Helical" evidence="10">
    <location>
        <begin position="621"/>
        <end position="641"/>
    </location>
</feature>
<dbReference type="AlphaFoldDB" id="A0A4R5DT49"/>
<keyword evidence="3 10" id="KW-0812">Transmembrane</keyword>
<dbReference type="InterPro" id="IPR023298">
    <property type="entry name" value="ATPase_P-typ_TM_dom_sf"/>
</dbReference>
<dbReference type="PROSITE" id="PS00154">
    <property type="entry name" value="ATPASE_E1_E2"/>
    <property type="match status" value="1"/>
</dbReference>
<dbReference type="InterPro" id="IPR044492">
    <property type="entry name" value="P_typ_ATPase_HD_dom"/>
</dbReference>
<dbReference type="SFLD" id="SFLDF00027">
    <property type="entry name" value="p-type_atpase"/>
    <property type="match status" value="1"/>
</dbReference>
<feature type="compositionally biased region" description="Basic and acidic residues" evidence="11">
    <location>
        <begin position="31"/>
        <end position="53"/>
    </location>
</feature>
<keyword evidence="5" id="KW-1278">Translocase</keyword>
<keyword evidence="6 10" id="KW-1133">Transmembrane helix</keyword>
<dbReference type="Gene3D" id="3.40.1110.10">
    <property type="entry name" value="Calcium-transporting ATPase, cytoplasmic domain N"/>
    <property type="match status" value="1"/>
</dbReference>
<dbReference type="InterPro" id="IPR027256">
    <property type="entry name" value="P-typ_ATPase_IB"/>
</dbReference>
<gene>
    <name evidence="13" type="primary">cadA</name>
    <name evidence="13" type="ORF">E0F88_06670</name>
</gene>
<name>A0A4R5DT49_9BACT</name>
<dbReference type="GO" id="GO:0005524">
    <property type="term" value="F:ATP binding"/>
    <property type="evidence" value="ECO:0007669"/>
    <property type="project" value="UniProtKB-UniRule"/>
</dbReference>
<dbReference type="Gene3D" id="2.70.150.10">
    <property type="entry name" value="Calcium-transporting ATPase, cytoplasmic transduction domain A"/>
    <property type="match status" value="1"/>
</dbReference>
<comment type="similarity">
    <text evidence="2 10">Belongs to the cation transport ATPase (P-type) (TC 3.A.3) family. Type IB subfamily.</text>
</comment>
<dbReference type="GO" id="GO:0015086">
    <property type="term" value="F:cadmium ion transmembrane transporter activity"/>
    <property type="evidence" value="ECO:0007669"/>
    <property type="project" value="TreeGrafter"/>
</dbReference>
<keyword evidence="13" id="KW-0378">Hydrolase</keyword>
<evidence type="ECO:0000256" key="9">
    <source>
        <dbReference type="ARBA" id="ARBA00047308"/>
    </source>
</evidence>
<evidence type="ECO:0000256" key="1">
    <source>
        <dbReference type="ARBA" id="ARBA00004370"/>
    </source>
</evidence>
<dbReference type="EC" id="7.2.2.12" evidence="8"/>
<dbReference type="InterPro" id="IPR001757">
    <property type="entry name" value="P_typ_ATPase"/>
</dbReference>
<evidence type="ECO:0000256" key="7">
    <source>
        <dbReference type="ARBA" id="ARBA00023136"/>
    </source>
</evidence>
<feature type="transmembrane region" description="Helical" evidence="10">
    <location>
        <begin position="67"/>
        <end position="88"/>
    </location>
</feature>
<feature type="transmembrane region" description="Helical" evidence="10">
    <location>
        <begin position="326"/>
        <end position="347"/>
    </location>
</feature>
<proteinExistence type="inferred from homology"/>
<dbReference type="SUPFAM" id="SSF81665">
    <property type="entry name" value="Calcium ATPase, transmembrane domain M"/>
    <property type="match status" value="1"/>
</dbReference>
<dbReference type="InterPro" id="IPR023299">
    <property type="entry name" value="ATPase_P-typ_cyto_dom_N"/>
</dbReference>
<dbReference type="InterPro" id="IPR018303">
    <property type="entry name" value="ATPase_P-typ_P_site"/>
</dbReference>
<keyword evidence="10" id="KW-0067">ATP-binding</keyword>
<feature type="transmembrane region" description="Helical" evidence="10">
    <location>
        <begin position="647"/>
        <end position="666"/>
    </location>
</feature>
<comment type="caution">
    <text evidence="13">The sequence shown here is derived from an EMBL/GenBank/DDBJ whole genome shotgun (WGS) entry which is preliminary data.</text>
</comment>
<dbReference type="Gene3D" id="3.40.50.1000">
    <property type="entry name" value="HAD superfamily/HAD-like"/>
    <property type="match status" value="1"/>
</dbReference>
<keyword evidence="14" id="KW-1185">Reference proteome</keyword>
<feature type="transmembrane region" description="Helical" evidence="10">
    <location>
        <begin position="294"/>
        <end position="314"/>
    </location>
</feature>
<comment type="subcellular location">
    <subcellularLocation>
        <location evidence="10">Cell membrane</location>
    </subcellularLocation>
    <subcellularLocation>
        <location evidence="1">Membrane</location>
    </subcellularLocation>
</comment>
<dbReference type="InterPro" id="IPR008250">
    <property type="entry name" value="ATPase_P-typ_transduc_dom_A_sf"/>
</dbReference>